<evidence type="ECO:0000259" key="1">
    <source>
        <dbReference type="Pfam" id="PF05685"/>
    </source>
</evidence>
<keyword evidence="3" id="KW-1185">Reference proteome</keyword>
<feature type="domain" description="Putative restriction endonuclease" evidence="1">
    <location>
        <begin position="18"/>
        <end position="187"/>
    </location>
</feature>
<dbReference type="Proteomes" id="UP000268857">
    <property type="component" value="Unassembled WGS sequence"/>
</dbReference>
<name>A0A3S0ZNB8_CHLFR</name>
<evidence type="ECO:0000313" key="3">
    <source>
        <dbReference type="Proteomes" id="UP000268857"/>
    </source>
</evidence>
<evidence type="ECO:0000313" key="2">
    <source>
        <dbReference type="EMBL" id="RUR76238.1"/>
    </source>
</evidence>
<proteinExistence type="predicted"/>
<sequence length="229" mass="26305">MTIANKRADRVLLYNISWEQFENLLKDLGEHRAARVAYDNGTLEIMTPLPEHEYYKEVISDLTKDIAQELERDYESFGSTTWKREIRMAGLEPDNCFYFQNVDAVRGRLDVNLTQDPPPFGFAVAHGGNPQDRAVSPDLALEIDVTSKSLNRFPIYARLGVPELWCYDSGELNIYHLHGSEYIEAKISLVFPNLPIKELPQLIEENRAAGRLAIRRAVRQWVREKVKGN</sequence>
<dbReference type="RefSeq" id="WP_016875966.1">
    <property type="nucleotide sequence ID" value="NZ_AJLN01000093.1"/>
</dbReference>
<dbReference type="Pfam" id="PF05685">
    <property type="entry name" value="Uma2"/>
    <property type="match status" value="1"/>
</dbReference>
<accession>A0A3S0ZNB8</accession>
<dbReference type="EMBL" id="RSCJ01000021">
    <property type="protein sequence ID" value="RUR76238.1"/>
    <property type="molecule type" value="Genomic_DNA"/>
</dbReference>
<dbReference type="InterPro" id="IPR008538">
    <property type="entry name" value="Uma2"/>
</dbReference>
<dbReference type="PANTHER" id="PTHR47152">
    <property type="entry name" value="SLR2084 PROTEIN-RELATED"/>
    <property type="match status" value="1"/>
</dbReference>
<comment type="caution">
    <text evidence="2">The sequence shown here is derived from an EMBL/GenBank/DDBJ whole genome shotgun (WGS) entry which is preliminary data.</text>
</comment>
<dbReference type="STRING" id="211165.GCA_000317285_03470"/>
<dbReference type="AlphaFoldDB" id="A0A3S0ZNB8"/>
<reference evidence="2 3" key="1">
    <citation type="journal article" date="2019" name="Genome Biol. Evol.">
        <title>Day and night: Metabolic profiles and evolutionary relationships of six axenic non-marine cyanobacteria.</title>
        <authorList>
            <person name="Will S.E."/>
            <person name="Henke P."/>
            <person name="Boedeker C."/>
            <person name="Huang S."/>
            <person name="Brinkmann H."/>
            <person name="Rohde M."/>
            <person name="Jarek M."/>
            <person name="Friedl T."/>
            <person name="Seufert S."/>
            <person name="Schumacher M."/>
            <person name="Overmann J."/>
            <person name="Neumann-Schaal M."/>
            <person name="Petersen J."/>
        </authorList>
    </citation>
    <scope>NUCLEOTIDE SEQUENCE [LARGE SCALE GENOMIC DNA]</scope>
    <source>
        <strain evidence="2 3">PCC 6912</strain>
    </source>
</reference>
<dbReference type="PANTHER" id="PTHR47152:SF1">
    <property type="entry name" value="SLL1186 PROTEIN"/>
    <property type="match status" value="1"/>
</dbReference>
<dbReference type="OrthoDB" id="482924at2"/>
<protein>
    <recommendedName>
        <fullName evidence="1">Putative restriction endonuclease domain-containing protein</fullName>
    </recommendedName>
</protein>
<organism evidence="2 3">
    <name type="scientific">Chlorogloeopsis fritschii PCC 6912</name>
    <dbReference type="NCBI Taxonomy" id="211165"/>
    <lineage>
        <taxon>Bacteria</taxon>
        <taxon>Bacillati</taxon>
        <taxon>Cyanobacteriota</taxon>
        <taxon>Cyanophyceae</taxon>
        <taxon>Nostocales</taxon>
        <taxon>Chlorogloeopsidaceae</taxon>
        <taxon>Chlorogloeopsis</taxon>
    </lineage>
</organism>
<gene>
    <name evidence="2" type="ORF">PCC6912_44100</name>
</gene>
<dbReference type="CDD" id="cd06260">
    <property type="entry name" value="DUF820-like"/>
    <property type="match status" value="1"/>
</dbReference>